<gene>
    <name evidence="1" type="ORF">H7F53_06200</name>
</gene>
<reference evidence="1 2" key="1">
    <citation type="submission" date="2020-08" db="EMBL/GenBank/DDBJ databases">
        <title>The genome sequence of type strain Novosphingobium piscinae KCTC 42194.</title>
        <authorList>
            <person name="Liu Y."/>
        </authorList>
    </citation>
    <scope>NUCLEOTIDE SEQUENCE [LARGE SCALE GENOMIC DNA]</scope>
    <source>
        <strain evidence="1 2">KCTC 42194</strain>
    </source>
</reference>
<dbReference type="Proteomes" id="UP000551327">
    <property type="component" value="Unassembled WGS sequence"/>
</dbReference>
<proteinExistence type="predicted"/>
<dbReference type="AlphaFoldDB" id="A0A7X1KPH7"/>
<dbReference type="Gene3D" id="1.20.120.450">
    <property type="entry name" value="dinb family like domain"/>
    <property type="match status" value="1"/>
</dbReference>
<keyword evidence="2" id="KW-1185">Reference proteome</keyword>
<evidence type="ECO:0000313" key="1">
    <source>
        <dbReference type="EMBL" id="MBC2668727.1"/>
    </source>
</evidence>
<dbReference type="InterPro" id="IPR034660">
    <property type="entry name" value="DinB/YfiT-like"/>
</dbReference>
<evidence type="ECO:0000313" key="2">
    <source>
        <dbReference type="Proteomes" id="UP000551327"/>
    </source>
</evidence>
<protein>
    <submittedName>
        <fullName evidence="1">DUF1993 domain-containing protein</fullName>
    </submittedName>
</protein>
<comment type="caution">
    <text evidence="1">The sequence shown here is derived from an EMBL/GenBank/DDBJ whole genome shotgun (WGS) entry which is preliminary data.</text>
</comment>
<dbReference type="PANTHER" id="PTHR36922">
    <property type="entry name" value="BLL2446 PROTEIN"/>
    <property type="match status" value="1"/>
</dbReference>
<dbReference type="InterPro" id="IPR018531">
    <property type="entry name" value="DUF1993"/>
</dbReference>
<dbReference type="EMBL" id="JACLAX010000004">
    <property type="protein sequence ID" value="MBC2668727.1"/>
    <property type="molecule type" value="Genomic_DNA"/>
</dbReference>
<dbReference type="SUPFAM" id="SSF109854">
    <property type="entry name" value="DinB/YfiT-like putative metalloenzymes"/>
    <property type="match status" value="1"/>
</dbReference>
<dbReference type="Pfam" id="PF09351">
    <property type="entry name" value="DUF1993"/>
    <property type="match status" value="1"/>
</dbReference>
<name>A0A7X1KPH7_9SPHN</name>
<accession>A0A7X1KPH7</accession>
<dbReference type="RefSeq" id="WP_185678596.1">
    <property type="nucleotide sequence ID" value="NZ_JACLAX010000004.1"/>
</dbReference>
<sequence>MTLSLYDATVPTFLQQLNALAGILRKAETWCAEGHGSEEALQEATFADMKPFPWQVRWAATHSLQAIQACRAGLSTPDASPPPTAFAEQHALLGATIAGLEAVTPAELDALADQTVLFRIPARGMELPFTAAGYLLSFAVPNFFFHLTTAYDLLRAAGVPLGKLDYLGRLRLKDPA</sequence>
<organism evidence="1 2">
    <name type="scientific">Novosphingobium piscinae</name>
    <dbReference type="NCBI Taxonomy" id="1507448"/>
    <lineage>
        <taxon>Bacteria</taxon>
        <taxon>Pseudomonadati</taxon>
        <taxon>Pseudomonadota</taxon>
        <taxon>Alphaproteobacteria</taxon>
        <taxon>Sphingomonadales</taxon>
        <taxon>Sphingomonadaceae</taxon>
        <taxon>Novosphingobium</taxon>
    </lineage>
</organism>
<dbReference type="PANTHER" id="PTHR36922:SF1">
    <property type="entry name" value="DUF1993 DOMAIN-CONTAINING PROTEIN"/>
    <property type="match status" value="1"/>
</dbReference>